<reference evidence="4 5" key="1">
    <citation type="submission" date="2018-03" db="EMBL/GenBank/DDBJ databases">
        <authorList>
            <person name="Keele B.F."/>
        </authorList>
    </citation>
    <scope>NUCLEOTIDE SEQUENCE [LARGE SCALE GENOMIC DNA]</scope>
    <source>
        <strain evidence="4 5">CECT 8504</strain>
    </source>
</reference>
<dbReference type="PRINTS" id="PR00081">
    <property type="entry name" value="GDHRDH"/>
</dbReference>
<evidence type="ECO:0000313" key="5">
    <source>
        <dbReference type="Proteomes" id="UP000244912"/>
    </source>
</evidence>
<dbReference type="EC" id="1.-.-.-" evidence="4"/>
<dbReference type="RefSeq" id="WP_108893769.1">
    <property type="nucleotide sequence ID" value="NZ_ONZF01000003.1"/>
</dbReference>
<keyword evidence="2 4" id="KW-0560">Oxidoreductase</keyword>
<dbReference type="Proteomes" id="UP000244912">
    <property type="component" value="Unassembled WGS sequence"/>
</dbReference>
<evidence type="ECO:0000313" key="4">
    <source>
        <dbReference type="EMBL" id="SPJ23913.1"/>
    </source>
</evidence>
<dbReference type="FunFam" id="3.40.50.720:FF:000215">
    <property type="entry name" value="3-hydroxyacyl-CoA dehydrogenase type-2"/>
    <property type="match status" value="1"/>
</dbReference>
<dbReference type="OrthoDB" id="9795647at2"/>
<dbReference type="SUPFAM" id="SSF51735">
    <property type="entry name" value="NAD(P)-binding Rossmann-fold domains"/>
    <property type="match status" value="1"/>
</dbReference>
<gene>
    <name evidence="4" type="ORF">PAA8504_01733</name>
</gene>
<name>A0A2R8BUW5_9RHOB</name>
<keyword evidence="5" id="KW-1185">Reference proteome</keyword>
<dbReference type="InterPro" id="IPR002347">
    <property type="entry name" value="SDR_fam"/>
</dbReference>
<organism evidence="4 5">
    <name type="scientific">Palleronia abyssalis</name>
    <dbReference type="NCBI Taxonomy" id="1501240"/>
    <lineage>
        <taxon>Bacteria</taxon>
        <taxon>Pseudomonadati</taxon>
        <taxon>Pseudomonadota</taxon>
        <taxon>Alphaproteobacteria</taxon>
        <taxon>Rhodobacterales</taxon>
        <taxon>Roseobacteraceae</taxon>
        <taxon>Palleronia</taxon>
    </lineage>
</organism>
<accession>A0A2R8BUW5</accession>
<comment type="similarity">
    <text evidence="1 3">Belongs to the short-chain dehydrogenases/reductases (SDR) family.</text>
</comment>
<protein>
    <submittedName>
        <fullName evidence="4">Putative oxidoreductase</fullName>
        <ecNumber evidence="4">1.-.-.-</ecNumber>
    </submittedName>
</protein>
<dbReference type="PRINTS" id="PR00080">
    <property type="entry name" value="SDRFAMILY"/>
</dbReference>
<dbReference type="PANTHER" id="PTHR43658">
    <property type="entry name" value="SHORT-CHAIN DEHYDROGENASE/REDUCTASE"/>
    <property type="match status" value="1"/>
</dbReference>
<proteinExistence type="inferred from homology"/>
<sequence>MKIDGQIAIVTGGASGLGGATAARLAGQGAKVAIFDRDAERGEAHAEALGGSFHAVDVTDETAVEEAIAAAEGLHGKARILVNCAGIGPPGKVVDREGNAMPLAEFSKIVTINLIGTFNVLSKFAARLVGDRDGDEAGVIINTASVAAFDGQIGQPAYAASKGGVVSMTLPIAREFARHGIRVMTIAPGLFLTPLLESLPQEAQDSLGAQVPFPNRLGDPEEYAQLVQSIVENPMLNGEVIRLDGAIRMAPK</sequence>
<dbReference type="InterPro" id="IPR020904">
    <property type="entry name" value="Sc_DH/Rdtase_CS"/>
</dbReference>
<dbReference type="Gene3D" id="3.40.50.720">
    <property type="entry name" value="NAD(P)-binding Rossmann-like Domain"/>
    <property type="match status" value="1"/>
</dbReference>
<evidence type="ECO:0000256" key="1">
    <source>
        <dbReference type="ARBA" id="ARBA00006484"/>
    </source>
</evidence>
<dbReference type="GO" id="GO:0016491">
    <property type="term" value="F:oxidoreductase activity"/>
    <property type="evidence" value="ECO:0007669"/>
    <property type="project" value="UniProtKB-KW"/>
</dbReference>
<dbReference type="PANTHER" id="PTHR43658:SF8">
    <property type="entry name" value="17-BETA-HYDROXYSTEROID DEHYDROGENASE 14-RELATED"/>
    <property type="match status" value="1"/>
</dbReference>
<dbReference type="AlphaFoldDB" id="A0A2R8BUW5"/>
<dbReference type="Pfam" id="PF00106">
    <property type="entry name" value="adh_short"/>
    <property type="match status" value="1"/>
</dbReference>
<dbReference type="PROSITE" id="PS00061">
    <property type="entry name" value="ADH_SHORT"/>
    <property type="match status" value="1"/>
</dbReference>
<dbReference type="InterPro" id="IPR036291">
    <property type="entry name" value="NAD(P)-bd_dom_sf"/>
</dbReference>
<dbReference type="EMBL" id="ONZF01000003">
    <property type="protein sequence ID" value="SPJ23913.1"/>
    <property type="molecule type" value="Genomic_DNA"/>
</dbReference>
<evidence type="ECO:0000256" key="3">
    <source>
        <dbReference type="RuleBase" id="RU000363"/>
    </source>
</evidence>
<evidence type="ECO:0000256" key="2">
    <source>
        <dbReference type="ARBA" id="ARBA00023002"/>
    </source>
</evidence>